<dbReference type="Pfam" id="PF13602">
    <property type="entry name" value="ADH_zinc_N_2"/>
    <property type="match status" value="1"/>
</dbReference>
<dbReference type="InterPro" id="IPR036291">
    <property type="entry name" value="NAD(P)-bd_dom_sf"/>
</dbReference>
<keyword evidence="4" id="KW-1185">Reference proteome</keyword>
<feature type="domain" description="Enoyl reductase (ER)" evidence="2">
    <location>
        <begin position="17"/>
        <end position="363"/>
    </location>
</feature>
<dbReference type="AlphaFoldDB" id="A0A545W351"/>
<dbReference type="PANTHER" id="PTHR11695">
    <property type="entry name" value="ALCOHOL DEHYDROGENASE RELATED"/>
    <property type="match status" value="1"/>
</dbReference>
<dbReference type="EMBL" id="SPUK01000005">
    <property type="protein sequence ID" value="TQV97114.1"/>
    <property type="molecule type" value="Genomic_DNA"/>
</dbReference>
<evidence type="ECO:0000313" key="3">
    <source>
        <dbReference type="EMBL" id="TQV97114.1"/>
    </source>
</evidence>
<dbReference type="PANTHER" id="PTHR11695:SF294">
    <property type="entry name" value="RETICULON-4-INTERACTING PROTEIN 1, MITOCHONDRIAL"/>
    <property type="match status" value="1"/>
</dbReference>
<sequence length="368" mass="38934">MIETPAEMRAVVYPEYTLPPGYEHADVPRPAIVKPTDVIIKVHAASINPADVKRASGSFSALAMDEFPAILGLDVAGVVVNIGSDVTAFKVGAWAEYASSDEWRVALKPRNMSYVEAAAMPLAGMTALQALRRAKTTLEGKTVFIPGALSGTGSYAIQLAKRYFNAGKVITTASTSKIARISELLGEDVADQGMCAAADSGAFGQTNKGITVVIDYTKEDPVTVIPKGSVDFILDTMGQAKDLLPLLRPGASRIISICGTPSGQQVNHALVDGGGSPLPWGTRLMLDAIHAAASWRATYWRTSYSYMLLDPNAQDLAILTKCAEEGSLRSVVGRQVSFDDIDAVREACGVVYHGKGGLGKTVLVMAAE</sequence>
<evidence type="ECO:0000313" key="4">
    <source>
        <dbReference type="Proteomes" id="UP000315783"/>
    </source>
</evidence>
<dbReference type="OrthoDB" id="9992527at2759"/>
<dbReference type="InterPro" id="IPR020843">
    <property type="entry name" value="ER"/>
</dbReference>
<evidence type="ECO:0000259" key="2">
    <source>
        <dbReference type="SMART" id="SM00829"/>
    </source>
</evidence>
<dbReference type="SUPFAM" id="SSF50129">
    <property type="entry name" value="GroES-like"/>
    <property type="match status" value="1"/>
</dbReference>
<comment type="pathway">
    <text evidence="1">Secondary metabolite biosynthesis.</text>
</comment>
<reference evidence="3 4" key="1">
    <citation type="journal article" date="2019" name="Appl. Microbiol. Biotechnol.">
        <title>Genome sequence of Isaria javanica and comparative genome analysis insights into family S53 peptidase evolution in fungal entomopathogens.</title>
        <authorList>
            <person name="Lin R."/>
            <person name="Zhang X."/>
            <person name="Xin B."/>
            <person name="Zou M."/>
            <person name="Gao Y."/>
            <person name="Qin F."/>
            <person name="Hu Q."/>
            <person name="Xie B."/>
            <person name="Cheng X."/>
        </authorList>
    </citation>
    <scope>NUCLEOTIDE SEQUENCE [LARGE SCALE GENOMIC DNA]</scope>
    <source>
        <strain evidence="3 4">IJ1G</strain>
    </source>
</reference>
<dbReference type="CDD" id="cd05289">
    <property type="entry name" value="MDR_like_2"/>
    <property type="match status" value="1"/>
</dbReference>
<dbReference type="SUPFAM" id="SSF51735">
    <property type="entry name" value="NAD(P)-binding Rossmann-fold domains"/>
    <property type="match status" value="1"/>
</dbReference>
<dbReference type="Gene3D" id="3.90.180.10">
    <property type="entry name" value="Medium-chain alcohol dehydrogenases, catalytic domain"/>
    <property type="match status" value="1"/>
</dbReference>
<dbReference type="Proteomes" id="UP000315783">
    <property type="component" value="Unassembled WGS sequence"/>
</dbReference>
<dbReference type="SMART" id="SM00829">
    <property type="entry name" value="PKS_ER"/>
    <property type="match status" value="1"/>
</dbReference>
<gene>
    <name evidence="3" type="ORF">IF1G_04354</name>
</gene>
<comment type="caution">
    <text evidence="3">The sequence shown here is derived from an EMBL/GenBank/DDBJ whole genome shotgun (WGS) entry which is preliminary data.</text>
</comment>
<proteinExistence type="predicted"/>
<dbReference type="InterPro" id="IPR013154">
    <property type="entry name" value="ADH-like_N"/>
</dbReference>
<accession>A0A545W351</accession>
<dbReference type="InterPro" id="IPR011032">
    <property type="entry name" value="GroES-like_sf"/>
</dbReference>
<protein>
    <submittedName>
        <fullName evidence="3">Alcohol dehydrogenase</fullName>
    </submittedName>
</protein>
<dbReference type="Gene3D" id="3.40.50.720">
    <property type="entry name" value="NAD(P)-binding Rossmann-like Domain"/>
    <property type="match status" value="1"/>
</dbReference>
<dbReference type="Pfam" id="PF08240">
    <property type="entry name" value="ADH_N"/>
    <property type="match status" value="1"/>
</dbReference>
<dbReference type="STRING" id="43265.A0A545W351"/>
<dbReference type="GO" id="GO:0016491">
    <property type="term" value="F:oxidoreductase activity"/>
    <property type="evidence" value="ECO:0007669"/>
    <property type="project" value="InterPro"/>
</dbReference>
<organism evidence="3 4">
    <name type="scientific">Cordyceps javanica</name>
    <dbReference type="NCBI Taxonomy" id="43265"/>
    <lineage>
        <taxon>Eukaryota</taxon>
        <taxon>Fungi</taxon>
        <taxon>Dikarya</taxon>
        <taxon>Ascomycota</taxon>
        <taxon>Pezizomycotina</taxon>
        <taxon>Sordariomycetes</taxon>
        <taxon>Hypocreomycetidae</taxon>
        <taxon>Hypocreales</taxon>
        <taxon>Cordycipitaceae</taxon>
        <taxon>Cordyceps</taxon>
    </lineage>
</organism>
<dbReference type="InterPro" id="IPR050700">
    <property type="entry name" value="YIM1/Zinc_Alcohol_DH_Fams"/>
</dbReference>
<evidence type="ECO:0000256" key="1">
    <source>
        <dbReference type="ARBA" id="ARBA00005179"/>
    </source>
</evidence>
<name>A0A545W351_9HYPO</name>